<gene>
    <name evidence="10" type="ORF">SAMN05216388_1001253</name>
</gene>
<evidence type="ECO:0000256" key="2">
    <source>
        <dbReference type="ARBA" id="ARBA00009137"/>
    </source>
</evidence>
<dbReference type="OrthoDB" id="111943at2157"/>
<feature type="transmembrane region" description="Helical" evidence="9">
    <location>
        <begin position="536"/>
        <end position="556"/>
    </location>
</feature>
<feature type="transmembrane region" description="Helical" evidence="9">
    <location>
        <begin position="79"/>
        <end position="103"/>
    </location>
</feature>
<comment type="similarity">
    <text evidence="2">Belongs to the TrkH potassium transport family.</text>
</comment>
<evidence type="ECO:0000256" key="7">
    <source>
        <dbReference type="ARBA" id="ARBA00023065"/>
    </source>
</evidence>
<feature type="transmembrane region" description="Helical" evidence="9">
    <location>
        <begin position="174"/>
        <end position="192"/>
    </location>
</feature>
<keyword evidence="7" id="KW-0406">Ion transport</keyword>
<evidence type="ECO:0000256" key="3">
    <source>
        <dbReference type="ARBA" id="ARBA00022448"/>
    </source>
</evidence>
<feature type="transmembrane region" description="Helical" evidence="9">
    <location>
        <begin position="323"/>
        <end position="341"/>
    </location>
</feature>
<name>A0A1H8DDJ0_9EURY</name>
<sequence>MSRLRPGIPDDLATIARDIGSLLLIEAALMTITVAIAVGFGEFRAAFAIFLAAGLTAGVGGLANRGFAEAPAPKMKHGMVIAAGGWFMTAVFGALPFFLTAWLTPPAVMDTFVPAAANWEPVRVGGTTTLSSLAYFRNPLHAMFESMSGWTGSGLTMAIHEPSLPRAIQWWRSFIQWVGGVGVIVLTVSILARPGSGSYALYQSEAREEKIHPSVVSTVRTVWKLVVGYTLLSTVLLFAAISLSESEYAASLSLFETGWQALNHAMTGLTTGGFSVTDNSIGTYGSPLVEFVLLPIMILGAIAFPIHYVVLHDRDFRELVADLQTRWLFALLGLGVVVLSVQNVTSVRIAADAFTGPAFLSVPWLDAPSLDAVRDSTFQWISALTCTGFQSAPIGRWLAGGKVLVVGAMTLGGAAGSTVGGIKIVRGYTIARGIMWQFSRVFLPKNAVVTARIGDRQLDREAMEREFSEAAIVTILWILLLIASSVVLVNLAGPDFGYADALFEVASAQGNVGLSSGITGPSMHPVAEGMFVLNMWVGRLEIIPVLVFVRSAIYGLNP</sequence>
<comment type="subcellular location">
    <subcellularLocation>
        <location evidence="1">Cell membrane</location>
        <topology evidence="1">Multi-pass membrane protein</topology>
    </subcellularLocation>
</comment>
<dbReference type="Proteomes" id="UP000198775">
    <property type="component" value="Unassembled WGS sequence"/>
</dbReference>
<evidence type="ECO:0000313" key="11">
    <source>
        <dbReference type="Proteomes" id="UP000198775"/>
    </source>
</evidence>
<dbReference type="PANTHER" id="PTHR32024:SF2">
    <property type="entry name" value="TRK SYSTEM POTASSIUM UPTAKE PROTEIN TRKG-RELATED"/>
    <property type="match status" value="1"/>
</dbReference>
<dbReference type="PANTHER" id="PTHR32024">
    <property type="entry name" value="TRK SYSTEM POTASSIUM UPTAKE PROTEIN TRKG-RELATED"/>
    <property type="match status" value="1"/>
</dbReference>
<evidence type="ECO:0000256" key="8">
    <source>
        <dbReference type="ARBA" id="ARBA00023136"/>
    </source>
</evidence>
<dbReference type="RefSeq" id="WP_092656799.1">
    <property type="nucleotide sequence ID" value="NZ_FOCX01000001.1"/>
</dbReference>
<feature type="transmembrane region" description="Helical" evidence="9">
    <location>
        <begin position="21"/>
        <end position="40"/>
    </location>
</feature>
<feature type="transmembrane region" description="Helical" evidence="9">
    <location>
        <begin position="222"/>
        <end position="243"/>
    </location>
</feature>
<feature type="transmembrane region" description="Helical" evidence="9">
    <location>
        <begin position="470"/>
        <end position="492"/>
    </location>
</feature>
<evidence type="ECO:0000313" key="10">
    <source>
        <dbReference type="EMBL" id="SEN05236.1"/>
    </source>
</evidence>
<dbReference type="GO" id="GO:0008324">
    <property type="term" value="F:monoatomic cation transmembrane transporter activity"/>
    <property type="evidence" value="ECO:0007669"/>
    <property type="project" value="InterPro"/>
</dbReference>
<evidence type="ECO:0000256" key="1">
    <source>
        <dbReference type="ARBA" id="ARBA00004651"/>
    </source>
</evidence>
<keyword evidence="11" id="KW-1185">Reference proteome</keyword>
<proteinExistence type="inferred from homology"/>
<dbReference type="InterPro" id="IPR003445">
    <property type="entry name" value="Cat_transpt"/>
</dbReference>
<keyword evidence="5 9" id="KW-0812">Transmembrane</keyword>
<accession>A0A1H8DDJ0</accession>
<keyword evidence="4" id="KW-1003">Cell membrane</keyword>
<dbReference type="Pfam" id="PF02386">
    <property type="entry name" value="TrkH"/>
    <property type="match status" value="1"/>
</dbReference>
<feature type="transmembrane region" description="Helical" evidence="9">
    <location>
        <begin position="46"/>
        <end position="67"/>
    </location>
</feature>
<keyword evidence="6 9" id="KW-1133">Transmembrane helix</keyword>
<dbReference type="GO" id="GO:0005886">
    <property type="term" value="C:plasma membrane"/>
    <property type="evidence" value="ECO:0007669"/>
    <property type="project" value="UniProtKB-SubCell"/>
</dbReference>
<dbReference type="EMBL" id="FOCX01000001">
    <property type="protein sequence ID" value="SEN05236.1"/>
    <property type="molecule type" value="Genomic_DNA"/>
</dbReference>
<organism evidence="10 11">
    <name type="scientific">Halorientalis persicus</name>
    <dbReference type="NCBI Taxonomy" id="1367881"/>
    <lineage>
        <taxon>Archaea</taxon>
        <taxon>Methanobacteriati</taxon>
        <taxon>Methanobacteriota</taxon>
        <taxon>Stenosarchaea group</taxon>
        <taxon>Halobacteria</taxon>
        <taxon>Halobacteriales</taxon>
        <taxon>Haloarculaceae</taxon>
        <taxon>Halorientalis</taxon>
    </lineage>
</organism>
<feature type="transmembrane region" description="Helical" evidence="9">
    <location>
        <begin position="291"/>
        <end position="311"/>
    </location>
</feature>
<evidence type="ECO:0000256" key="5">
    <source>
        <dbReference type="ARBA" id="ARBA00022692"/>
    </source>
</evidence>
<keyword evidence="3" id="KW-0813">Transport</keyword>
<dbReference type="GO" id="GO:0030001">
    <property type="term" value="P:metal ion transport"/>
    <property type="evidence" value="ECO:0007669"/>
    <property type="project" value="UniProtKB-ARBA"/>
</dbReference>
<evidence type="ECO:0000256" key="6">
    <source>
        <dbReference type="ARBA" id="ARBA00022989"/>
    </source>
</evidence>
<keyword evidence="8 9" id="KW-0472">Membrane</keyword>
<dbReference type="AlphaFoldDB" id="A0A1H8DDJ0"/>
<reference evidence="11" key="1">
    <citation type="submission" date="2016-10" db="EMBL/GenBank/DDBJ databases">
        <authorList>
            <person name="Varghese N."/>
            <person name="Submissions S."/>
        </authorList>
    </citation>
    <scope>NUCLEOTIDE SEQUENCE [LARGE SCALE GENOMIC DNA]</scope>
    <source>
        <strain evidence="11">IBRC-M 10043</strain>
    </source>
</reference>
<evidence type="ECO:0000256" key="9">
    <source>
        <dbReference type="SAM" id="Phobius"/>
    </source>
</evidence>
<protein>
    <submittedName>
        <fullName evidence="10">Trk system potassium uptake protein TrkH</fullName>
    </submittedName>
</protein>
<feature type="transmembrane region" description="Helical" evidence="9">
    <location>
        <begin position="403"/>
        <end position="425"/>
    </location>
</feature>
<evidence type="ECO:0000256" key="4">
    <source>
        <dbReference type="ARBA" id="ARBA00022475"/>
    </source>
</evidence>